<evidence type="ECO:0000256" key="4">
    <source>
        <dbReference type="ARBA" id="ARBA00022741"/>
    </source>
</evidence>
<evidence type="ECO:0000256" key="7">
    <source>
        <dbReference type="ARBA" id="ARBA00022993"/>
    </source>
</evidence>
<evidence type="ECO:0000256" key="6">
    <source>
        <dbReference type="ARBA" id="ARBA00022842"/>
    </source>
</evidence>
<dbReference type="CDD" id="cd02163">
    <property type="entry name" value="PPAT"/>
    <property type="match status" value="1"/>
</dbReference>
<comment type="cofactor">
    <cofactor evidence="9">
        <name>Mg(2+)</name>
        <dbReference type="ChEBI" id="CHEBI:18420"/>
    </cofactor>
</comment>
<evidence type="ECO:0000313" key="12">
    <source>
        <dbReference type="Proteomes" id="UP000239867"/>
    </source>
</evidence>
<dbReference type="Proteomes" id="UP000239867">
    <property type="component" value="Chromosome"/>
</dbReference>
<protein>
    <recommendedName>
        <fullName evidence="9">Phosphopantetheine adenylyltransferase</fullName>
        <ecNumber evidence="9">2.7.7.3</ecNumber>
    </recommendedName>
    <alternativeName>
        <fullName evidence="9">Dephospho-CoA pyrophosphorylase</fullName>
    </alternativeName>
    <alternativeName>
        <fullName evidence="9">Pantetheine-phosphate adenylyltransferase</fullName>
        <shortName evidence="9">PPAT</shortName>
    </alternativeName>
</protein>
<dbReference type="OrthoDB" id="9806661at2"/>
<evidence type="ECO:0000256" key="8">
    <source>
        <dbReference type="ARBA" id="ARBA00029346"/>
    </source>
</evidence>
<feature type="binding site" evidence="9">
    <location>
        <position position="89"/>
    </location>
    <ligand>
        <name>substrate</name>
    </ligand>
</feature>
<proteinExistence type="inferred from homology"/>
<keyword evidence="7 9" id="KW-0173">Coenzyme A biosynthesis</keyword>
<feature type="binding site" evidence="9">
    <location>
        <position position="32"/>
    </location>
    <ligand>
        <name>ATP</name>
        <dbReference type="ChEBI" id="CHEBI:30616"/>
    </ligand>
</feature>
<dbReference type="RefSeq" id="WP_104937012.1">
    <property type="nucleotide sequence ID" value="NZ_CP021255.1"/>
</dbReference>
<comment type="subcellular location">
    <subcellularLocation>
        <location evidence="9">Cytoplasm</location>
    </subcellularLocation>
</comment>
<gene>
    <name evidence="9" type="primary">coaD</name>
    <name evidence="11" type="ORF">CAY53_10155</name>
</gene>
<dbReference type="GO" id="GO:0005737">
    <property type="term" value="C:cytoplasm"/>
    <property type="evidence" value="ECO:0007669"/>
    <property type="project" value="UniProtKB-SubCell"/>
</dbReference>
<reference evidence="11 12" key="1">
    <citation type="journal article" date="2018" name="MBio">
        <title>Insights into the evolution of host association through the isolation and characterization of a novel human periodontal pathobiont, Desulfobulbus oralis.</title>
        <authorList>
            <person name="Cross K.L."/>
            <person name="Chirania P."/>
            <person name="Xiong W."/>
            <person name="Beall C.J."/>
            <person name="Elkins J.G."/>
            <person name="Giannone R.J."/>
            <person name="Griffen A.L."/>
            <person name="Guss A.M."/>
            <person name="Hettich R.L."/>
            <person name="Joshi S.S."/>
            <person name="Mokrzan E.M."/>
            <person name="Martin R.K."/>
            <person name="Zhulin I.B."/>
            <person name="Leys E.J."/>
            <person name="Podar M."/>
        </authorList>
    </citation>
    <scope>NUCLEOTIDE SEQUENCE [LARGE SCALE GENOMIC DNA]</scope>
    <source>
        <strain evidence="11 12">ORNL</strain>
    </source>
</reference>
<evidence type="ECO:0000256" key="1">
    <source>
        <dbReference type="ARBA" id="ARBA00022490"/>
    </source>
</evidence>
<dbReference type="EC" id="2.7.7.3" evidence="9"/>
<dbReference type="GO" id="GO:0004595">
    <property type="term" value="F:pantetheine-phosphate adenylyltransferase activity"/>
    <property type="evidence" value="ECO:0007669"/>
    <property type="project" value="UniProtKB-UniRule"/>
</dbReference>
<dbReference type="UniPathway" id="UPA00241">
    <property type="reaction ID" value="UER00355"/>
</dbReference>
<comment type="function">
    <text evidence="9">Reversibly transfers an adenylyl group from ATP to 4'-phosphopantetheine, yielding dephospho-CoA (dPCoA) and pyrophosphate.</text>
</comment>
<dbReference type="InterPro" id="IPR001980">
    <property type="entry name" value="PPAT"/>
</dbReference>
<evidence type="ECO:0000259" key="10">
    <source>
        <dbReference type="Pfam" id="PF01467"/>
    </source>
</evidence>
<dbReference type="InterPro" id="IPR004821">
    <property type="entry name" value="Cyt_trans-like"/>
</dbReference>
<feature type="binding site" evidence="9">
    <location>
        <position position="24"/>
    </location>
    <ligand>
        <name>substrate</name>
    </ligand>
</feature>
<comment type="similarity">
    <text evidence="9">Belongs to the bacterial CoaD family.</text>
</comment>
<feature type="binding site" evidence="9">
    <location>
        <position position="103"/>
    </location>
    <ligand>
        <name>substrate</name>
    </ligand>
</feature>
<organism evidence="11 12">
    <name type="scientific">Desulfobulbus oralis</name>
    <dbReference type="NCBI Taxonomy" id="1986146"/>
    <lineage>
        <taxon>Bacteria</taxon>
        <taxon>Pseudomonadati</taxon>
        <taxon>Thermodesulfobacteriota</taxon>
        <taxon>Desulfobulbia</taxon>
        <taxon>Desulfobulbales</taxon>
        <taxon>Desulfobulbaceae</taxon>
        <taxon>Desulfobulbus</taxon>
    </lineage>
</organism>
<dbReference type="PANTHER" id="PTHR21342:SF1">
    <property type="entry name" value="PHOSPHOPANTETHEINE ADENYLYLTRANSFERASE"/>
    <property type="match status" value="1"/>
</dbReference>
<comment type="pathway">
    <text evidence="9">Cofactor biosynthesis; coenzyme A biosynthesis; CoA from (R)-pantothenate: step 4/5.</text>
</comment>
<dbReference type="InterPro" id="IPR014729">
    <property type="entry name" value="Rossmann-like_a/b/a_fold"/>
</dbReference>
<feature type="site" description="Transition state stabilizer" evidence="9">
    <location>
        <position position="32"/>
    </location>
</feature>
<name>A0A2L1GQ23_9BACT</name>
<evidence type="ECO:0000256" key="3">
    <source>
        <dbReference type="ARBA" id="ARBA00022695"/>
    </source>
</evidence>
<keyword evidence="4 9" id="KW-0547">Nucleotide-binding</keyword>
<dbReference type="EMBL" id="CP021255">
    <property type="protein sequence ID" value="AVD71780.1"/>
    <property type="molecule type" value="Genomic_DNA"/>
</dbReference>
<keyword evidence="1 9" id="KW-0963">Cytoplasm</keyword>
<comment type="subunit">
    <text evidence="9">Homohexamer.</text>
</comment>
<keyword evidence="5 9" id="KW-0067">ATP-binding</keyword>
<dbReference type="PRINTS" id="PR01020">
    <property type="entry name" value="LPSBIOSNTHSS"/>
</dbReference>
<dbReference type="KEGG" id="deo:CAY53_10155"/>
<feature type="binding site" evidence="9">
    <location>
        <begin position="104"/>
        <end position="106"/>
    </location>
    <ligand>
        <name>ATP</name>
        <dbReference type="ChEBI" id="CHEBI:30616"/>
    </ligand>
</feature>
<evidence type="ECO:0000256" key="5">
    <source>
        <dbReference type="ARBA" id="ARBA00022840"/>
    </source>
</evidence>
<dbReference type="PANTHER" id="PTHR21342">
    <property type="entry name" value="PHOSPHOPANTETHEINE ADENYLYLTRANSFERASE"/>
    <property type="match status" value="1"/>
</dbReference>
<dbReference type="GO" id="GO:0005524">
    <property type="term" value="F:ATP binding"/>
    <property type="evidence" value="ECO:0007669"/>
    <property type="project" value="UniProtKB-KW"/>
</dbReference>
<dbReference type="NCBIfam" id="TIGR01510">
    <property type="entry name" value="coaD_prev_kdtB"/>
    <property type="match status" value="1"/>
</dbReference>
<dbReference type="NCBIfam" id="TIGR00125">
    <property type="entry name" value="cyt_tran_rel"/>
    <property type="match status" value="1"/>
</dbReference>
<dbReference type="HAMAP" id="MF_00151">
    <property type="entry name" value="PPAT_bact"/>
    <property type="match status" value="1"/>
</dbReference>
<keyword evidence="6 9" id="KW-0460">Magnesium</keyword>
<evidence type="ECO:0000256" key="9">
    <source>
        <dbReference type="HAMAP-Rule" id="MF_00151"/>
    </source>
</evidence>
<dbReference type="Pfam" id="PF01467">
    <property type="entry name" value="CTP_transf_like"/>
    <property type="match status" value="1"/>
</dbReference>
<keyword evidence="3 9" id="KW-0548">Nucleotidyltransferase</keyword>
<dbReference type="AlphaFoldDB" id="A0A2L1GQ23"/>
<accession>A0A2L1GQ23</accession>
<feature type="domain" description="Cytidyltransferase-like" evidence="10">
    <location>
        <begin position="20"/>
        <end position="149"/>
    </location>
</feature>
<sequence length="174" mass="19589">MDATLLSQAALKPGQSRHALYPGTFDPITNGHLDIIHRGLRLFDRITVLVAINVNKEPLFELTERCQLIRECFADLHDRLTVGWTSGLVVDYALEHNVPAIIRGLRAISDFDYEFQLALMNRRLAPQVETVFLMTGFRWIYISSTAIKNAARFGGNITGLVPKHVEAALKRKFG</sequence>
<keyword evidence="12" id="KW-1185">Reference proteome</keyword>
<dbReference type="SUPFAM" id="SSF52374">
    <property type="entry name" value="Nucleotidylyl transferase"/>
    <property type="match status" value="1"/>
</dbReference>
<feature type="binding site" evidence="9">
    <location>
        <position position="114"/>
    </location>
    <ligand>
        <name>ATP</name>
        <dbReference type="ChEBI" id="CHEBI:30616"/>
    </ligand>
</feature>
<feature type="binding site" evidence="9">
    <location>
        <begin position="139"/>
        <end position="145"/>
    </location>
    <ligand>
        <name>ATP</name>
        <dbReference type="ChEBI" id="CHEBI:30616"/>
    </ligand>
</feature>
<feature type="binding site" evidence="9">
    <location>
        <position position="56"/>
    </location>
    <ligand>
        <name>substrate</name>
    </ligand>
</feature>
<dbReference type="Gene3D" id="3.40.50.620">
    <property type="entry name" value="HUPs"/>
    <property type="match status" value="1"/>
</dbReference>
<keyword evidence="2 9" id="KW-0808">Transferase</keyword>
<evidence type="ECO:0000313" key="11">
    <source>
        <dbReference type="EMBL" id="AVD71780.1"/>
    </source>
</evidence>
<evidence type="ECO:0000256" key="2">
    <source>
        <dbReference type="ARBA" id="ARBA00022679"/>
    </source>
</evidence>
<comment type="catalytic activity">
    <reaction evidence="8 9">
        <text>(R)-4'-phosphopantetheine + ATP + H(+) = 3'-dephospho-CoA + diphosphate</text>
        <dbReference type="Rhea" id="RHEA:19801"/>
        <dbReference type="ChEBI" id="CHEBI:15378"/>
        <dbReference type="ChEBI" id="CHEBI:30616"/>
        <dbReference type="ChEBI" id="CHEBI:33019"/>
        <dbReference type="ChEBI" id="CHEBI:57328"/>
        <dbReference type="ChEBI" id="CHEBI:61723"/>
        <dbReference type="EC" id="2.7.7.3"/>
    </reaction>
</comment>
<dbReference type="GO" id="GO:0015937">
    <property type="term" value="P:coenzyme A biosynthetic process"/>
    <property type="evidence" value="ECO:0007669"/>
    <property type="project" value="UniProtKB-UniRule"/>
</dbReference>
<feature type="binding site" evidence="9">
    <location>
        <begin position="24"/>
        <end position="25"/>
    </location>
    <ligand>
        <name>ATP</name>
        <dbReference type="ChEBI" id="CHEBI:30616"/>
    </ligand>
</feature>